<evidence type="ECO:0000313" key="4">
    <source>
        <dbReference type="Ensembl" id="ENSACOP00000013782.1"/>
    </source>
</evidence>
<keyword evidence="1" id="KW-0489">Methyltransferase</keyword>
<name>A0A8B9IXP2_9PSIT</name>
<evidence type="ECO:0000313" key="5">
    <source>
        <dbReference type="Proteomes" id="UP000694522"/>
    </source>
</evidence>
<accession>A0A8B9IXP2</accession>
<dbReference type="SUPFAM" id="SSF53335">
    <property type="entry name" value="S-adenosyl-L-methionine-dependent methyltransferases"/>
    <property type="match status" value="1"/>
</dbReference>
<dbReference type="PANTHER" id="PTHR14614:SF5">
    <property type="entry name" value="EEF1A LYSINE METHYLTRANSFERASE 3"/>
    <property type="match status" value="1"/>
</dbReference>
<reference evidence="4" key="1">
    <citation type="submission" date="2025-08" db="UniProtKB">
        <authorList>
            <consortium name="Ensembl"/>
        </authorList>
    </citation>
    <scope>IDENTIFICATION</scope>
</reference>
<dbReference type="InterPro" id="IPR019410">
    <property type="entry name" value="Methyltransf_16"/>
</dbReference>
<evidence type="ECO:0000256" key="2">
    <source>
        <dbReference type="ARBA" id="ARBA00022691"/>
    </source>
</evidence>
<keyword evidence="1" id="KW-0808">Transferase</keyword>
<dbReference type="InterPro" id="IPR029063">
    <property type="entry name" value="SAM-dependent_MTases_sf"/>
</dbReference>
<dbReference type="GO" id="GO:0008168">
    <property type="term" value="F:methyltransferase activity"/>
    <property type="evidence" value="ECO:0007669"/>
    <property type="project" value="UniProtKB-KW"/>
</dbReference>
<dbReference type="Ensembl" id="ENSACOT00000014265.1">
    <property type="protein sequence ID" value="ENSACOP00000013782.1"/>
    <property type="gene ID" value="ENSACOG00000009583.1"/>
</dbReference>
<dbReference type="Pfam" id="PF10294">
    <property type="entry name" value="Methyltransf_16"/>
    <property type="match status" value="1"/>
</dbReference>
<sequence>MAAPARHVDAGTRWETAASGEGGTETEWEWEEEEKWEEEEEGEADAAGPGALRLVFPRDPALFADTFPVLRRFRLCGRVLRIAQHHGPRLGLAANVWEAALALARFLEQQRFEFRGRSVIELGAGTGILGILAAMLGGDVTITDRPVALDQIRENVRLNFPGAGARPRVRALEWGRDEDSFPRDFEVVLGSDLVYDPASFPALLRALRHLCGPRSRALLSARTRGGDSGSRCFFHRVLPPFFRVQLLWQEQEHDIEIYGVTCGGAGAAPPVWRSCGEGGDATVGVS</sequence>
<protein>
    <submittedName>
        <fullName evidence="4">EEF1A lysine methyltransferase 3</fullName>
    </submittedName>
</protein>
<dbReference type="GO" id="GO:0032259">
    <property type="term" value="P:methylation"/>
    <property type="evidence" value="ECO:0007669"/>
    <property type="project" value="UniProtKB-KW"/>
</dbReference>
<dbReference type="Gene3D" id="3.40.50.150">
    <property type="entry name" value="Vaccinia Virus protein VP39"/>
    <property type="match status" value="1"/>
</dbReference>
<feature type="compositionally biased region" description="Acidic residues" evidence="3">
    <location>
        <begin position="24"/>
        <end position="44"/>
    </location>
</feature>
<dbReference type="PANTHER" id="PTHR14614">
    <property type="entry name" value="HEPATOCELLULAR CARCINOMA-ASSOCIATED ANTIGEN"/>
    <property type="match status" value="1"/>
</dbReference>
<evidence type="ECO:0000256" key="1">
    <source>
        <dbReference type="ARBA" id="ARBA00022603"/>
    </source>
</evidence>
<proteinExistence type="predicted"/>
<dbReference type="GO" id="GO:0005829">
    <property type="term" value="C:cytosol"/>
    <property type="evidence" value="ECO:0007669"/>
    <property type="project" value="TreeGrafter"/>
</dbReference>
<keyword evidence="2" id="KW-0949">S-adenosyl-L-methionine</keyword>
<feature type="compositionally biased region" description="Basic and acidic residues" evidence="3">
    <location>
        <begin position="1"/>
        <end position="12"/>
    </location>
</feature>
<keyword evidence="5" id="KW-1185">Reference proteome</keyword>
<dbReference type="AlphaFoldDB" id="A0A8B9IXP2"/>
<evidence type="ECO:0000256" key="3">
    <source>
        <dbReference type="SAM" id="MobiDB-lite"/>
    </source>
</evidence>
<reference evidence="4" key="2">
    <citation type="submission" date="2025-09" db="UniProtKB">
        <authorList>
            <consortium name="Ensembl"/>
        </authorList>
    </citation>
    <scope>IDENTIFICATION</scope>
</reference>
<dbReference type="Proteomes" id="UP000694522">
    <property type="component" value="Unplaced"/>
</dbReference>
<feature type="region of interest" description="Disordered" evidence="3">
    <location>
        <begin position="1"/>
        <end position="45"/>
    </location>
</feature>
<organism evidence="4 5">
    <name type="scientific">Amazona collaria</name>
    <name type="common">yellow-billed parrot</name>
    <dbReference type="NCBI Taxonomy" id="241587"/>
    <lineage>
        <taxon>Eukaryota</taxon>
        <taxon>Metazoa</taxon>
        <taxon>Chordata</taxon>
        <taxon>Craniata</taxon>
        <taxon>Vertebrata</taxon>
        <taxon>Euteleostomi</taxon>
        <taxon>Archelosauria</taxon>
        <taxon>Archosauria</taxon>
        <taxon>Dinosauria</taxon>
        <taxon>Saurischia</taxon>
        <taxon>Theropoda</taxon>
        <taxon>Coelurosauria</taxon>
        <taxon>Aves</taxon>
        <taxon>Neognathae</taxon>
        <taxon>Neoaves</taxon>
        <taxon>Telluraves</taxon>
        <taxon>Australaves</taxon>
        <taxon>Psittaciformes</taxon>
        <taxon>Psittacidae</taxon>
        <taxon>Amazona</taxon>
    </lineage>
</organism>
<dbReference type="GO" id="GO:0032991">
    <property type="term" value="C:protein-containing complex"/>
    <property type="evidence" value="ECO:0007669"/>
    <property type="project" value="TreeGrafter"/>
</dbReference>